<evidence type="ECO:0000313" key="8">
    <source>
        <dbReference type="EMBL" id="KAK8724016.1"/>
    </source>
</evidence>
<proteinExistence type="predicted"/>
<reference evidence="8 9" key="1">
    <citation type="journal article" date="2024" name="BMC Genomics">
        <title>Genome assembly of redclaw crayfish (Cherax quadricarinatus) provides insights into its immune adaptation and hypoxia tolerance.</title>
        <authorList>
            <person name="Liu Z."/>
            <person name="Zheng J."/>
            <person name="Li H."/>
            <person name="Fang K."/>
            <person name="Wang S."/>
            <person name="He J."/>
            <person name="Zhou D."/>
            <person name="Weng S."/>
            <person name="Chi M."/>
            <person name="Gu Z."/>
            <person name="He J."/>
            <person name="Li F."/>
            <person name="Wang M."/>
        </authorList>
    </citation>
    <scope>NUCLEOTIDE SEQUENCE [LARGE SCALE GENOMIC DNA]</scope>
    <source>
        <strain evidence="8">ZL_2023a</strain>
    </source>
</reference>
<dbReference type="PANTHER" id="PTHR13204">
    <property type="entry name" value="PTD012 PROTEIN"/>
    <property type="match status" value="1"/>
</dbReference>
<evidence type="ECO:0000256" key="4">
    <source>
        <dbReference type="ARBA" id="ARBA00022801"/>
    </source>
</evidence>
<evidence type="ECO:0000256" key="3">
    <source>
        <dbReference type="ARBA" id="ARBA00022723"/>
    </source>
</evidence>
<dbReference type="CDD" id="cd17298">
    <property type="entry name" value="DUF1907"/>
    <property type="match status" value="1"/>
</dbReference>
<dbReference type="GO" id="GO:0016788">
    <property type="term" value="F:hydrolase activity, acting on ester bonds"/>
    <property type="evidence" value="ECO:0007669"/>
    <property type="project" value="TreeGrafter"/>
</dbReference>
<keyword evidence="3" id="KW-0479">Metal-binding</keyword>
<accession>A0AAW0W446</accession>
<dbReference type="SUPFAM" id="SSF117856">
    <property type="entry name" value="AF0104/ALDC/Ptd012-like"/>
    <property type="match status" value="1"/>
</dbReference>
<feature type="domain" description="DUF1907" evidence="7">
    <location>
        <begin position="21"/>
        <end position="297"/>
    </location>
</feature>
<evidence type="ECO:0000256" key="1">
    <source>
        <dbReference type="ARBA" id="ARBA00004123"/>
    </source>
</evidence>
<keyword evidence="5" id="KW-0862">Zinc</keyword>
<keyword evidence="9" id="KW-1185">Reference proteome</keyword>
<keyword evidence="4" id="KW-0378">Hydrolase</keyword>
<comment type="caution">
    <text evidence="8">The sequence shown here is derived from an EMBL/GenBank/DDBJ whole genome shotgun (WGS) entry which is preliminary data.</text>
</comment>
<dbReference type="Proteomes" id="UP001445076">
    <property type="component" value="Unassembled WGS sequence"/>
</dbReference>
<comment type="subcellular location">
    <subcellularLocation>
        <location evidence="1">Nucleus</location>
    </subcellularLocation>
</comment>
<dbReference type="InterPro" id="IPR015021">
    <property type="entry name" value="C11orf54_DUF1907"/>
</dbReference>
<evidence type="ECO:0000256" key="5">
    <source>
        <dbReference type="ARBA" id="ARBA00022833"/>
    </source>
</evidence>
<sequence>MSISVEAKPLYVPPLEEVASVLQNGLKKNFAEVHVSVVECPDLSQEPFCLEGKGLCGSPRLSDVGGVPHLLPSPLKDKVYNIKELAASVDLPEAFVIGAGAGPHEYIGVNSELMANTLTGKTASNGSRVAKIDSSGNNELLKLPESETGCSLMLNMFACEGRTGQVLRILAKKRTGSLNFVTCLRQALTDHYGDKAVGLGGTFRMVQGSAKCHVMPDFSSSPISCEDELNQWLRFFELPSPMVFLSTLVSRDPGMDLRLEHSHGYGKEYGGHYHYDTTPETVEYQGFYNVAEFMYRVDRPKVTHSFGRN</sequence>
<evidence type="ECO:0000256" key="6">
    <source>
        <dbReference type="ARBA" id="ARBA00023242"/>
    </source>
</evidence>
<dbReference type="Pfam" id="PF08925">
    <property type="entry name" value="DUF1907"/>
    <property type="match status" value="1"/>
</dbReference>
<evidence type="ECO:0000259" key="7">
    <source>
        <dbReference type="SMART" id="SM01168"/>
    </source>
</evidence>
<comment type="subunit">
    <text evidence="2">Monomer.</text>
</comment>
<dbReference type="SMART" id="SM01168">
    <property type="entry name" value="DUF1907"/>
    <property type="match status" value="1"/>
</dbReference>
<dbReference type="AlphaFoldDB" id="A0AAW0W446"/>
<keyword evidence="6" id="KW-0539">Nucleus</keyword>
<dbReference type="PANTHER" id="PTHR13204:SF1">
    <property type="entry name" value="ESTER HYDROLASE C11ORF54"/>
    <property type="match status" value="1"/>
</dbReference>
<gene>
    <name evidence="8" type="ORF">OTU49_011400</name>
</gene>
<evidence type="ECO:0000256" key="2">
    <source>
        <dbReference type="ARBA" id="ARBA00011245"/>
    </source>
</evidence>
<dbReference type="EMBL" id="JARKIK010000087">
    <property type="protein sequence ID" value="KAK8724016.1"/>
    <property type="molecule type" value="Genomic_DNA"/>
</dbReference>
<protein>
    <recommendedName>
        <fullName evidence="7">DUF1907 domain-containing protein</fullName>
    </recommendedName>
</protein>
<dbReference type="GO" id="GO:0005634">
    <property type="term" value="C:nucleus"/>
    <property type="evidence" value="ECO:0007669"/>
    <property type="project" value="UniProtKB-SubCell"/>
</dbReference>
<evidence type="ECO:0000313" key="9">
    <source>
        <dbReference type="Proteomes" id="UP001445076"/>
    </source>
</evidence>
<name>A0AAW0W446_CHEQU</name>
<dbReference type="GO" id="GO:0008270">
    <property type="term" value="F:zinc ion binding"/>
    <property type="evidence" value="ECO:0007669"/>
    <property type="project" value="TreeGrafter"/>
</dbReference>
<organism evidence="8 9">
    <name type="scientific">Cherax quadricarinatus</name>
    <name type="common">Australian red claw crayfish</name>
    <dbReference type="NCBI Taxonomy" id="27406"/>
    <lineage>
        <taxon>Eukaryota</taxon>
        <taxon>Metazoa</taxon>
        <taxon>Ecdysozoa</taxon>
        <taxon>Arthropoda</taxon>
        <taxon>Crustacea</taxon>
        <taxon>Multicrustacea</taxon>
        <taxon>Malacostraca</taxon>
        <taxon>Eumalacostraca</taxon>
        <taxon>Eucarida</taxon>
        <taxon>Decapoda</taxon>
        <taxon>Pleocyemata</taxon>
        <taxon>Astacidea</taxon>
        <taxon>Parastacoidea</taxon>
        <taxon>Parastacidae</taxon>
        <taxon>Cherax</taxon>
    </lineage>
</organism>